<reference evidence="1" key="2">
    <citation type="journal article" date="2024" name="Int. J. Antimicrob. Agents">
        <title>Identification of a novel Providencia species showing multi-drug-resistant in three patients with hospital-acquired infection.</title>
        <authorList>
            <person name="Yang W."/>
            <person name="Chen J."/>
            <person name="Yang F."/>
            <person name="Ji P."/>
            <person name="Shen S."/>
            <person name="Yin D."/>
            <person name="Hu F."/>
        </authorList>
    </citation>
    <scope>NUCLEOTIDE SEQUENCE</scope>
    <source>
        <strain evidence="1">CRE-138-0111</strain>
    </source>
</reference>
<proteinExistence type="predicted"/>
<evidence type="ECO:0000313" key="2">
    <source>
        <dbReference type="Proteomes" id="UP001176478"/>
    </source>
</evidence>
<evidence type="ECO:0000313" key="1">
    <source>
        <dbReference type="EMBL" id="MDO7858253.1"/>
    </source>
</evidence>
<dbReference type="EMBL" id="JAUQTG010000012">
    <property type="protein sequence ID" value="MDO7858253.1"/>
    <property type="molecule type" value="Genomic_DNA"/>
</dbReference>
<sequence>MSHSPAKTTSEQILEAGLRIIHTCTHSDHQGYYVIGKNRAVLSDCATVKAYDGGAVSVEYFRPGNIPLVVVNNDDWLKIITHLLNEPPAPSSLGRIPLELVNFLEKIAGQTLSPEARIRARDLAEGECFKNEVLTLTTLFNVWMRDPLLTEFVSPLKQYTLPGEHAKHFWSCCKWQGRKPLFLYLQ</sequence>
<gene>
    <name evidence="1" type="ORF">Q5E86_18295</name>
</gene>
<reference evidence="1" key="1">
    <citation type="submission" date="2023-07" db="EMBL/GenBank/DDBJ databases">
        <authorList>
            <person name="Yang W."/>
            <person name="Chen J."/>
            <person name="Ji P."/>
            <person name="Hu F."/>
        </authorList>
    </citation>
    <scope>NUCLEOTIDE SEQUENCE</scope>
    <source>
        <strain evidence="1">CRE-138-0111</strain>
    </source>
</reference>
<dbReference type="Proteomes" id="UP001176478">
    <property type="component" value="Unassembled WGS sequence"/>
</dbReference>
<comment type="caution">
    <text evidence="1">The sequence shown here is derived from an EMBL/GenBank/DDBJ whole genome shotgun (WGS) entry which is preliminary data.</text>
</comment>
<protein>
    <submittedName>
        <fullName evidence="1">Uncharacterized protein</fullName>
    </submittedName>
</protein>
<accession>A0ABT9AUC0</accession>
<name>A0ABT9AUC0_9GAMM</name>
<organism evidence="1 2">
    <name type="scientific">Providencia huashanensis</name>
    <dbReference type="NCBI Taxonomy" id="3037798"/>
    <lineage>
        <taxon>Bacteria</taxon>
        <taxon>Pseudomonadati</taxon>
        <taxon>Pseudomonadota</taxon>
        <taxon>Gammaproteobacteria</taxon>
        <taxon>Enterobacterales</taxon>
        <taxon>Morganellaceae</taxon>
        <taxon>Providencia</taxon>
    </lineage>
</organism>
<keyword evidence="2" id="KW-1185">Reference proteome</keyword>